<comment type="caution">
    <text evidence="1">The sequence shown here is derived from an EMBL/GenBank/DDBJ whole genome shotgun (WGS) entry which is preliminary data.</text>
</comment>
<organism evidence="1 2">
    <name type="scientific">Rotaria socialis</name>
    <dbReference type="NCBI Taxonomy" id="392032"/>
    <lineage>
        <taxon>Eukaryota</taxon>
        <taxon>Metazoa</taxon>
        <taxon>Spiralia</taxon>
        <taxon>Gnathifera</taxon>
        <taxon>Rotifera</taxon>
        <taxon>Eurotatoria</taxon>
        <taxon>Bdelloidea</taxon>
        <taxon>Philodinida</taxon>
        <taxon>Philodinidae</taxon>
        <taxon>Rotaria</taxon>
    </lineage>
</organism>
<gene>
    <name evidence="1" type="ORF">QYT958_LOCUS45372</name>
</gene>
<accession>A0A822EQ94</accession>
<dbReference type="EMBL" id="CAJOBR010074995">
    <property type="protein sequence ID" value="CAF5109926.1"/>
    <property type="molecule type" value="Genomic_DNA"/>
</dbReference>
<evidence type="ECO:0000313" key="1">
    <source>
        <dbReference type="EMBL" id="CAF5109926.1"/>
    </source>
</evidence>
<sequence length="80" mass="9318">LFITSPPESILPNFIKHTDSSYKIHEQIRSKYYAIPLTTCQIEPDDDEYKQKSIPVDRTHVVITLDNTSTTQTNKMPMEY</sequence>
<dbReference type="Proteomes" id="UP000663848">
    <property type="component" value="Unassembled WGS sequence"/>
</dbReference>
<feature type="non-terminal residue" evidence="1">
    <location>
        <position position="80"/>
    </location>
</feature>
<dbReference type="AlphaFoldDB" id="A0A822EQ94"/>
<protein>
    <submittedName>
        <fullName evidence="1">Uncharacterized protein</fullName>
    </submittedName>
</protein>
<name>A0A822EQ94_9BILA</name>
<feature type="non-terminal residue" evidence="1">
    <location>
        <position position="1"/>
    </location>
</feature>
<proteinExistence type="predicted"/>
<evidence type="ECO:0000313" key="2">
    <source>
        <dbReference type="Proteomes" id="UP000663848"/>
    </source>
</evidence>
<reference evidence="1" key="1">
    <citation type="submission" date="2021-02" db="EMBL/GenBank/DDBJ databases">
        <authorList>
            <person name="Nowell W R."/>
        </authorList>
    </citation>
    <scope>NUCLEOTIDE SEQUENCE</scope>
</reference>